<evidence type="ECO:0000256" key="19">
    <source>
        <dbReference type="ARBA" id="ARBA00071084"/>
    </source>
</evidence>
<sequence>MVHVFLIHTLRTTKAEEGLCRVLYSCFFGTENSPNDPQPHGAERDRLLRKEQILAVASLFSSQSIHPSWARALCHRTRTAMTFAEDKTYQYIRNHHGNFCNIHVLEILPYLSCLTTSDQDRLRASYERWGNQGTLWDLFNSLRRRNGWVPSFIGALRACELSSLADEVDRVYQSNLQRNPNHPPSPLERPSVPAGVPGPSTPAVAPSNGYREDEPSYPMPVQDTQPPESLGESSKKAPQPPSSGAVLKRLGGPLQPSSDTVALSPLTCSGHQEQDTELGTTHTAGVVSSFTSSYGPVSPTVSFQPLDRSTPRASCLPGPPVSAPSIGTSSSSPGLASAGGAGDQAEGTICSSRAGVPTNSAFGSTVPSKLSISLKPPGAMPTNVLSSLAPSKLPINSVRSGMVPPKVPTGLVPDHRKLMCTVPRKLPANTGPTIRNSNRLVEETPASPAPTGTATGGTSPWPDSSSDCWGSELELSKPGRLVSRMDSQPFSGCSADLAISHSNSLGVGPDNAPEENEYESEDTIRIHGGPSTPMLGDSPGTHTAPGFREEEELEELLAVRTLPWAPWLGVAVAGVLLAALLATLYRRRLLQ</sequence>
<dbReference type="AlphaFoldDB" id="A0A455C177"/>
<evidence type="ECO:0000256" key="17">
    <source>
        <dbReference type="ARBA" id="ARBA00023140"/>
    </source>
</evidence>
<keyword evidence="17" id="KW-0576">Peroxisome</keyword>
<dbReference type="GO" id="GO:0032755">
    <property type="term" value="P:positive regulation of interleukin-6 production"/>
    <property type="evidence" value="ECO:0007669"/>
    <property type="project" value="UniProtKB-ARBA"/>
</dbReference>
<feature type="region of interest" description="Disordered" evidence="22">
    <location>
        <begin position="175"/>
        <end position="265"/>
    </location>
</feature>
<dbReference type="GO" id="GO:0032727">
    <property type="term" value="P:positive regulation of interferon-alpha production"/>
    <property type="evidence" value="ECO:0007669"/>
    <property type="project" value="UniProtKB-ARBA"/>
</dbReference>
<proteinExistence type="predicted"/>
<evidence type="ECO:0000256" key="6">
    <source>
        <dbReference type="ARBA" id="ARBA00022581"/>
    </source>
</evidence>
<keyword evidence="14" id="KW-0496">Mitochondrion</keyword>
<feature type="compositionally biased region" description="Polar residues" evidence="22">
    <location>
        <begin position="255"/>
        <end position="265"/>
    </location>
</feature>
<feature type="region of interest" description="Disordered" evidence="22">
    <location>
        <begin position="424"/>
        <end position="472"/>
    </location>
</feature>
<keyword evidence="12 23" id="KW-1133">Transmembrane helix</keyword>
<feature type="compositionally biased region" description="Polar residues" evidence="22">
    <location>
        <begin position="430"/>
        <end position="439"/>
    </location>
</feature>
<dbReference type="RefSeq" id="XP_028354697.1">
    <property type="nucleotide sequence ID" value="XM_028498896.2"/>
</dbReference>
<dbReference type="CTD" id="55317"/>
<evidence type="ECO:0000256" key="18">
    <source>
        <dbReference type="ARBA" id="ARBA00023288"/>
    </source>
</evidence>
<protein>
    <recommendedName>
        <fullName evidence="19">Mitochondrial antiviral-signaling protein</fullName>
    </recommendedName>
    <alternativeName>
        <fullName evidence="20">Interferon beta promoter stimulator protein 1</fullName>
    </alternativeName>
    <alternativeName>
        <fullName evidence="21">Virus-induced-signaling adapter</fullName>
    </alternativeName>
</protein>
<evidence type="ECO:0000256" key="4">
    <source>
        <dbReference type="ARBA" id="ARBA00022499"/>
    </source>
</evidence>
<keyword evidence="7" id="KW-0399">Innate immunity</keyword>
<dbReference type="GO" id="GO:0002230">
    <property type="term" value="P:positive regulation of defense response to virus by host"/>
    <property type="evidence" value="ECO:0007669"/>
    <property type="project" value="UniProtKB-ARBA"/>
</dbReference>
<dbReference type="InterPro" id="IPR029392">
    <property type="entry name" value="AP-5_subunit_s1"/>
</dbReference>
<dbReference type="GO" id="GO:0030119">
    <property type="term" value="C:AP-type membrane coat adaptor complex"/>
    <property type="evidence" value="ECO:0007669"/>
    <property type="project" value="InterPro"/>
</dbReference>
<evidence type="ECO:0000256" key="22">
    <source>
        <dbReference type="SAM" id="MobiDB-lite"/>
    </source>
</evidence>
<feature type="region of interest" description="Disordered" evidence="22">
    <location>
        <begin position="291"/>
        <end position="352"/>
    </location>
</feature>
<dbReference type="InterPro" id="IPR052787">
    <property type="entry name" value="MAVS"/>
</dbReference>
<keyword evidence="8 23" id="KW-0812">Transmembrane</keyword>
<gene>
    <name evidence="26" type="primary">AP5S1</name>
</gene>
<dbReference type="GO" id="GO:0005741">
    <property type="term" value="C:mitochondrial outer membrane"/>
    <property type="evidence" value="ECO:0007669"/>
    <property type="project" value="UniProtKB-SubCell"/>
</dbReference>
<keyword evidence="13" id="KW-0051">Antiviral defense</keyword>
<dbReference type="InParanoid" id="A0A455C177"/>
<dbReference type="GO" id="GO:0005777">
    <property type="term" value="C:peroxisome"/>
    <property type="evidence" value="ECO:0007669"/>
    <property type="project" value="UniProtKB-SubCell"/>
</dbReference>
<dbReference type="GO" id="GO:0016197">
    <property type="term" value="P:endosomal transport"/>
    <property type="evidence" value="ECO:0007669"/>
    <property type="project" value="InterPro"/>
</dbReference>
<keyword evidence="25" id="KW-1185">Reference proteome</keyword>
<evidence type="ECO:0000313" key="25">
    <source>
        <dbReference type="Proteomes" id="UP000248484"/>
    </source>
</evidence>
<evidence type="ECO:0000256" key="23">
    <source>
        <dbReference type="SAM" id="Phobius"/>
    </source>
</evidence>
<dbReference type="GO" id="GO:0070585">
    <property type="term" value="P:protein localization to mitochondrion"/>
    <property type="evidence" value="ECO:0007669"/>
    <property type="project" value="UniProtKB-ARBA"/>
</dbReference>
<dbReference type="GO" id="GO:0035591">
    <property type="term" value="F:signaling adaptor activity"/>
    <property type="evidence" value="ECO:0007669"/>
    <property type="project" value="UniProtKB-ARBA"/>
</dbReference>
<evidence type="ECO:0000256" key="7">
    <source>
        <dbReference type="ARBA" id="ARBA00022588"/>
    </source>
</evidence>
<evidence type="ECO:0000256" key="20">
    <source>
        <dbReference type="ARBA" id="ARBA00082620"/>
    </source>
</evidence>
<evidence type="ECO:0000313" key="26">
    <source>
        <dbReference type="RefSeq" id="XP_028354697.1"/>
    </source>
</evidence>
<dbReference type="Pfam" id="PF16739">
    <property type="entry name" value="CARD_2"/>
    <property type="match status" value="1"/>
</dbReference>
<evidence type="ECO:0000259" key="24">
    <source>
        <dbReference type="Pfam" id="PF16739"/>
    </source>
</evidence>
<evidence type="ECO:0000256" key="12">
    <source>
        <dbReference type="ARBA" id="ARBA00022989"/>
    </source>
</evidence>
<feature type="compositionally biased region" description="Low complexity" evidence="22">
    <location>
        <begin position="323"/>
        <end position="336"/>
    </location>
</feature>
<keyword evidence="10" id="KW-0832">Ubl conjugation</keyword>
<feature type="compositionally biased region" description="Polar residues" evidence="22">
    <location>
        <begin position="291"/>
        <end position="303"/>
    </location>
</feature>
<dbReference type="InterPro" id="IPR011029">
    <property type="entry name" value="DEATH-like_dom_sf"/>
</dbReference>
<keyword evidence="15 23" id="KW-0472">Membrane</keyword>
<dbReference type="GO" id="GO:0002753">
    <property type="term" value="P:cytoplasmic pattern recognition receptor signaling pathway"/>
    <property type="evidence" value="ECO:0007669"/>
    <property type="project" value="UniProtKB-ARBA"/>
</dbReference>
<evidence type="ECO:0000256" key="8">
    <source>
        <dbReference type="ARBA" id="ARBA00022692"/>
    </source>
</evidence>
<keyword evidence="3" id="KW-0488">Methylation</keyword>
<dbReference type="GO" id="GO:0032728">
    <property type="term" value="P:positive regulation of interferon-beta production"/>
    <property type="evidence" value="ECO:0007669"/>
    <property type="project" value="UniProtKB-ARBA"/>
</dbReference>
<evidence type="ECO:0000256" key="10">
    <source>
        <dbReference type="ARBA" id="ARBA00022843"/>
    </source>
</evidence>
<keyword evidence="16" id="KW-0564">Palmitate</keyword>
<evidence type="ECO:0000256" key="1">
    <source>
        <dbReference type="ARBA" id="ARBA00004275"/>
    </source>
</evidence>
<dbReference type="GO" id="GO:0045087">
    <property type="term" value="P:innate immune response"/>
    <property type="evidence" value="ECO:0007669"/>
    <property type="project" value="UniProtKB-KW"/>
</dbReference>
<keyword evidence="18" id="KW-0449">Lipoprotein</keyword>
<dbReference type="GO" id="GO:0000724">
    <property type="term" value="P:double-strand break repair via homologous recombination"/>
    <property type="evidence" value="ECO:0007669"/>
    <property type="project" value="InterPro"/>
</dbReference>
<evidence type="ECO:0000256" key="2">
    <source>
        <dbReference type="ARBA" id="ARBA00004572"/>
    </source>
</evidence>
<reference evidence="26" key="1">
    <citation type="submission" date="2025-08" db="UniProtKB">
        <authorList>
            <consortium name="RefSeq"/>
        </authorList>
    </citation>
    <scope>IDENTIFICATION</scope>
    <source>
        <tissue evidence="26">Muscle</tissue>
    </source>
</reference>
<dbReference type="Pfam" id="PF15001">
    <property type="entry name" value="AP-5_subunit_s1"/>
    <property type="match status" value="1"/>
</dbReference>
<dbReference type="Gene3D" id="1.10.533.10">
    <property type="entry name" value="Death Domain, Fas"/>
    <property type="match status" value="1"/>
</dbReference>
<evidence type="ECO:0000256" key="16">
    <source>
        <dbReference type="ARBA" id="ARBA00023139"/>
    </source>
</evidence>
<comment type="subcellular location">
    <subcellularLocation>
        <location evidence="2">Mitochondrion outer membrane</location>
        <topology evidence="2">Single-pass membrane protein</topology>
    </subcellularLocation>
    <subcellularLocation>
        <location evidence="1">Peroxisome</location>
    </subcellularLocation>
</comment>
<evidence type="ECO:0000256" key="3">
    <source>
        <dbReference type="ARBA" id="ARBA00022481"/>
    </source>
</evidence>
<keyword evidence="5" id="KW-0597">Phosphoprotein</keyword>
<dbReference type="Proteomes" id="UP000248484">
    <property type="component" value="Chromosome 14"/>
</dbReference>
<dbReference type="InterPro" id="IPR031964">
    <property type="entry name" value="CARD_dom"/>
</dbReference>
<dbReference type="GO" id="GO:1900063">
    <property type="term" value="P:regulation of peroxisome organization"/>
    <property type="evidence" value="ECO:0007669"/>
    <property type="project" value="UniProtKB-ARBA"/>
</dbReference>
<dbReference type="GO" id="GO:0045071">
    <property type="term" value="P:negative regulation of viral genome replication"/>
    <property type="evidence" value="ECO:0007669"/>
    <property type="project" value="UniProtKB-ARBA"/>
</dbReference>
<dbReference type="GO" id="GO:1900227">
    <property type="term" value="P:positive regulation of NLRP3 inflammasome complex assembly"/>
    <property type="evidence" value="ECO:0007669"/>
    <property type="project" value="UniProtKB-ARBA"/>
</dbReference>
<evidence type="ECO:0000256" key="13">
    <source>
        <dbReference type="ARBA" id="ARBA00023118"/>
    </source>
</evidence>
<keyword evidence="4" id="KW-1017">Isopeptide bond</keyword>
<evidence type="ECO:0000256" key="21">
    <source>
        <dbReference type="ARBA" id="ARBA00083233"/>
    </source>
</evidence>
<dbReference type="GeneID" id="102978512"/>
<feature type="compositionally biased region" description="Low complexity" evidence="22">
    <location>
        <begin position="444"/>
        <end position="460"/>
    </location>
</feature>
<feature type="compositionally biased region" description="Acidic residues" evidence="22">
    <location>
        <begin position="512"/>
        <end position="521"/>
    </location>
</feature>
<evidence type="ECO:0000256" key="14">
    <source>
        <dbReference type="ARBA" id="ARBA00023128"/>
    </source>
</evidence>
<evidence type="ECO:0000256" key="11">
    <source>
        <dbReference type="ARBA" id="ARBA00022859"/>
    </source>
</evidence>
<accession>A0A455C177</accession>
<dbReference type="FunCoup" id="A0A455C177">
    <property type="interactions" value="503"/>
</dbReference>
<name>A0A455C177_PHYMC</name>
<feature type="region of interest" description="Disordered" evidence="22">
    <location>
        <begin position="501"/>
        <end position="545"/>
    </location>
</feature>
<dbReference type="FunFam" id="1.10.533.10:FF:000063">
    <property type="entry name" value="Mitochondrial antiviral-signaling protein"/>
    <property type="match status" value="1"/>
</dbReference>
<dbReference type="OrthoDB" id="9909785at2759"/>
<evidence type="ECO:0000256" key="9">
    <source>
        <dbReference type="ARBA" id="ARBA00022787"/>
    </source>
</evidence>
<evidence type="ECO:0000256" key="15">
    <source>
        <dbReference type="ARBA" id="ARBA00023136"/>
    </source>
</evidence>
<organism evidence="25 26">
    <name type="scientific">Physeter macrocephalus</name>
    <name type="common">Sperm whale</name>
    <name type="synonym">Physeter catodon</name>
    <dbReference type="NCBI Taxonomy" id="9755"/>
    <lineage>
        <taxon>Eukaryota</taxon>
        <taxon>Metazoa</taxon>
        <taxon>Chordata</taxon>
        <taxon>Craniata</taxon>
        <taxon>Vertebrata</taxon>
        <taxon>Euteleostomi</taxon>
        <taxon>Mammalia</taxon>
        <taxon>Eutheria</taxon>
        <taxon>Laurasiatheria</taxon>
        <taxon>Artiodactyla</taxon>
        <taxon>Whippomorpha</taxon>
        <taxon>Cetacea</taxon>
        <taxon>Odontoceti</taxon>
        <taxon>Physeteridae</taxon>
        <taxon>Physeter</taxon>
    </lineage>
</organism>
<keyword evidence="9" id="KW-1000">Mitochondrion outer membrane</keyword>
<feature type="domain" description="Caspase recruitment" evidence="24">
    <location>
        <begin position="86"/>
        <end position="170"/>
    </location>
</feature>
<feature type="transmembrane region" description="Helical" evidence="23">
    <location>
        <begin position="564"/>
        <end position="585"/>
    </location>
</feature>
<dbReference type="PANTHER" id="PTHR21446:SF6">
    <property type="entry name" value="MITOCHONDRIAL ANTIVIRAL-SIGNALING PROTEIN"/>
    <property type="match status" value="1"/>
</dbReference>
<dbReference type="GO" id="GO:0051607">
    <property type="term" value="P:defense response to virus"/>
    <property type="evidence" value="ECO:0007669"/>
    <property type="project" value="UniProtKB-KW"/>
</dbReference>
<keyword evidence="11" id="KW-0391">Immunity</keyword>
<evidence type="ECO:0000256" key="5">
    <source>
        <dbReference type="ARBA" id="ARBA00022553"/>
    </source>
</evidence>
<keyword evidence="6" id="KW-0945">Host-virus interaction</keyword>
<dbReference type="PANTHER" id="PTHR21446">
    <property type="entry name" value="DUF3504 DOMAIN-CONTAINING PROTEIN"/>
    <property type="match status" value="1"/>
</dbReference>